<gene>
    <name evidence="1" type="ORF">ENK37_03785</name>
</gene>
<dbReference type="EMBL" id="DRPZ01000099">
    <property type="protein sequence ID" value="HGY09163.1"/>
    <property type="molecule type" value="Genomic_DNA"/>
</dbReference>
<comment type="caution">
    <text evidence="1">The sequence shown here is derived from an EMBL/GenBank/DDBJ whole genome shotgun (WGS) entry which is preliminary data.</text>
</comment>
<accession>A0A7C4VCS5</accession>
<name>A0A7C4VCS5_9DEIN</name>
<protein>
    <submittedName>
        <fullName evidence="1">Uncharacterized protein</fullName>
    </submittedName>
</protein>
<evidence type="ECO:0000313" key="1">
    <source>
        <dbReference type="EMBL" id="HGY09163.1"/>
    </source>
</evidence>
<dbReference type="AlphaFoldDB" id="A0A7C4VCS5"/>
<sequence length="69" mass="7642">MDAKEALRAFLDDPDPVALADLAQELEEWPPAGRLVQLAGRAVYLEDERLAQLLDEAVREARRLLEAGA</sequence>
<organism evidence="1">
    <name type="scientific">Oceanithermus profundus</name>
    <dbReference type="NCBI Taxonomy" id="187137"/>
    <lineage>
        <taxon>Bacteria</taxon>
        <taxon>Thermotogati</taxon>
        <taxon>Deinococcota</taxon>
        <taxon>Deinococci</taxon>
        <taxon>Thermales</taxon>
        <taxon>Thermaceae</taxon>
        <taxon>Oceanithermus</taxon>
    </lineage>
</organism>
<reference evidence="1" key="1">
    <citation type="journal article" date="2020" name="mSystems">
        <title>Genome- and Community-Level Interaction Insights into Carbon Utilization and Element Cycling Functions of Hydrothermarchaeota in Hydrothermal Sediment.</title>
        <authorList>
            <person name="Zhou Z."/>
            <person name="Liu Y."/>
            <person name="Xu W."/>
            <person name="Pan J."/>
            <person name="Luo Z.H."/>
            <person name="Li M."/>
        </authorList>
    </citation>
    <scope>NUCLEOTIDE SEQUENCE [LARGE SCALE GENOMIC DNA]</scope>
    <source>
        <strain evidence="1">HyVt-570</strain>
    </source>
</reference>
<proteinExistence type="predicted"/>
<dbReference type="Proteomes" id="UP000885759">
    <property type="component" value="Unassembled WGS sequence"/>
</dbReference>